<comment type="similarity">
    <text evidence="2">Belongs to the PPase family.</text>
</comment>
<dbReference type="GO" id="GO:0006796">
    <property type="term" value="P:phosphate-containing compound metabolic process"/>
    <property type="evidence" value="ECO:0007669"/>
    <property type="project" value="InterPro"/>
</dbReference>
<evidence type="ECO:0000256" key="5">
    <source>
        <dbReference type="ARBA" id="ARBA00022801"/>
    </source>
</evidence>
<evidence type="ECO:0000256" key="4">
    <source>
        <dbReference type="ARBA" id="ARBA00022723"/>
    </source>
</evidence>
<keyword evidence="4" id="KW-0479">Metal-binding</keyword>
<proteinExistence type="inferred from homology"/>
<evidence type="ECO:0000256" key="6">
    <source>
        <dbReference type="ARBA" id="ARBA00022842"/>
    </source>
</evidence>
<dbReference type="OrthoDB" id="1608002at2759"/>
<comment type="cofactor">
    <cofactor evidence="1">
        <name>Mg(2+)</name>
        <dbReference type="ChEBI" id="CHEBI:18420"/>
    </cofactor>
</comment>
<comment type="caution">
    <text evidence="7">The sequence shown here is derived from an EMBL/GenBank/DDBJ whole genome shotgun (WGS) entry which is preliminary data.</text>
</comment>
<evidence type="ECO:0000256" key="2">
    <source>
        <dbReference type="ARBA" id="ARBA00006220"/>
    </source>
</evidence>
<keyword evidence="5" id="KW-0378">Hydrolase</keyword>
<evidence type="ECO:0000256" key="3">
    <source>
        <dbReference type="ARBA" id="ARBA00012146"/>
    </source>
</evidence>
<dbReference type="EMBL" id="JWZT01001939">
    <property type="protein sequence ID" value="KII70899.1"/>
    <property type="molecule type" value="Genomic_DNA"/>
</dbReference>
<keyword evidence="6" id="KW-0460">Magnesium</keyword>
<dbReference type="GO" id="GO:0000287">
    <property type="term" value="F:magnesium ion binding"/>
    <property type="evidence" value="ECO:0007669"/>
    <property type="project" value="InterPro"/>
</dbReference>
<gene>
    <name evidence="7" type="ORF">RF11_05077</name>
</gene>
<dbReference type="Pfam" id="PF00719">
    <property type="entry name" value="Pyrophosphatase"/>
    <property type="match status" value="1"/>
</dbReference>
<dbReference type="AlphaFoldDB" id="A0A0C2IZE1"/>
<dbReference type="PROSITE" id="PS00387">
    <property type="entry name" value="PPASE"/>
    <property type="match status" value="1"/>
</dbReference>
<reference evidence="7 8" key="1">
    <citation type="journal article" date="2014" name="Genome Biol. Evol.">
        <title>The genome of the myxosporean Thelohanellus kitauei shows adaptations to nutrient acquisition within its fish host.</title>
        <authorList>
            <person name="Yang Y."/>
            <person name="Xiong J."/>
            <person name="Zhou Z."/>
            <person name="Huo F."/>
            <person name="Miao W."/>
            <person name="Ran C."/>
            <person name="Liu Y."/>
            <person name="Zhang J."/>
            <person name="Feng J."/>
            <person name="Wang M."/>
            <person name="Wang M."/>
            <person name="Wang L."/>
            <person name="Yao B."/>
        </authorList>
    </citation>
    <scope>NUCLEOTIDE SEQUENCE [LARGE SCALE GENOMIC DNA]</scope>
    <source>
        <strain evidence="7">Wuqing</strain>
    </source>
</reference>
<dbReference type="PANTHER" id="PTHR10286">
    <property type="entry name" value="INORGANIC PYROPHOSPHATASE"/>
    <property type="match status" value="1"/>
</dbReference>
<dbReference type="FunFam" id="3.90.80.10:FF:000007">
    <property type="entry name" value="Inorganic pyrophosphatase, mitochondrial"/>
    <property type="match status" value="1"/>
</dbReference>
<accession>A0A0C2IZE1</accession>
<organism evidence="7 8">
    <name type="scientific">Thelohanellus kitauei</name>
    <name type="common">Myxosporean</name>
    <dbReference type="NCBI Taxonomy" id="669202"/>
    <lineage>
        <taxon>Eukaryota</taxon>
        <taxon>Metazoa</taxon>
        <taxon>Cnidaria</taxon>
        <taxon>Myxozoa</taxon>
        <taxon>Myxosporea</taxon>
        <taxon>Bivalvulida</taxon>
        <taxon>Platysporina</taxon>
        <taxon>Myxobolidae</taxon>
        <taxon>Thelohanellus</taxon>
    </lineage>
</organism>
<sequence length="309" mass="34909">MSSYKLVEKGSKYTLDYAAYFYDIVSKRYVSPFHDIPLFSDVHAQILNMVVEIPRWSNAKFEINTKAKLNPIKQDVKKEKPRYVDNFFPYHGYPWNYGALPQTWEDPELVDPYTNCKGDNDPIDIIEIGSKLASTGDVLKVKVIGCIALIDEGETDWKIISINAQDPNAIRINCLNSMNEVFPGLLENTIRWFRNYKISSGSGPNAFAFEPDFVRDSMFALNVIKSGHEAWKKLVSTNDTPLSIASGMDTGSKNFVSVEESEKIVGRTQTGFPSDIPAHGTTLFVDSSRSSLYSHVLNTSILQLFFDFR</sequence>
<dbReference type="Gene3D" id="3.90.80.10">
    <property type="entry name" value="Inorganic pyrophosphatase"/>
    <property type="match status" value="1"/>
</dbReference>
<dbReference type="GO" id="GO:0004427">
    <property type="term" value="F:inorganic diphosphate phosphatase activity"/>
    <property type="evidence" value="ECO:0007669"/>
    <property type="project" value="UniProtKB-EC"/>
</dbReference>
<dbReference type="Proteomes" id="UP000031668">
    <property type="component" value="Unassembled WGS sequence"/>
</dbReference>
<dbReference type="InterPro" id="IPR008162">
    <property type="entry name" value="Pyrophosphatase"/>
</dbReference>
<evidence type="ECO:0000313" key="7">
    <source>
        <dbReference type="EMBL" id="KII70899.1"/>
    </source>
</evidence>
<evidence type="ECO:0000256" key="1">
    <source>
        <dbReference type="ARBA" id="ARBA00001946"/>
    </source>
</evidence>
<dbReference type="CDD" id="cd00412">
    <property type="entry name" value="pyrophosphatase"/>
    <property type="match status" value="1"/>
</dbReference>
<dbReference type="OMA" id="THEYWKN"/>
<dbReference type="InterPro" id="IPR036649">
    <property type="entry name" value="Pyrophosphatase_sf"/>
</dbReference>
<dbReference type="SUPFAM" id="SSF50324">
    <property type="entry name" value="Inorganic pyrophosphatase"/>
    <property type="match status" value="1"/>
</dbReference>
<evidence type="ECO:0000313" key="8">
    <source>
        <dbReference type="Proteomes" id="UP000031668"/>
    </source>
</evidence>
<protein>
    <recommendedName>
        <fullName evidence="3">inorganic diphosphatase</fullName>
        <ecNumber evidence="3">3.6.1.1</ecNumber>
    </recommendedName>
</protein>
<name>A0A0C2IZE1_THEKT</name>
<dbReference type="GO" id="GO:0005737">
    <property type="term" value="C:cytoplasm"/>
    <property type="evidence" value="ECO:0007669"/>
    <property type="project" value="InterPro"/>
</dbReference>
<dbReference type="EC" id="3.6.1.1" evidence="3"/>
<keyword evidence="8" id="KW-1185">Reference proteome</keyword>